<feature type="transmembrane region" description="Helical" evidence="7">
    <location>
        <begin position="661"/>
        <end position="682"/>
    </location>
</feature>
<dbReference type="AlphaFoldDB" id="A0ABD5ITT5"/>
<feature type="transmembrane region" description="Helical" evidence="7">
    <location>
        <begin position="256"/>
        <end position="278"/>
    </location>
</feature>
<dbReference type="GO" id="GO:0005886">
    <property type="term" value="C:plasma membrane"/>
    <property type="evidence" value="ECO:0007669"/>
    <property type="project" value="UniProtKB-SubCell"/>
</dbReference>
<protein>
    <submittedName>
        <fullName evidence="9">MMPL family transporter</fullName>
    </submittedName>
</protein>
<dbReference type="PANTHER" id="PTHR33406">
    <property type="entry name" value="MEMBRANE PROTEIN MJ1562-RELATED"/>
    <property type="match status" value="1"/>
</dbReference>
<evidence type="ECO:0000256" key="5">
    <source>
        <dbReference type="ARBA" id="ARBA00022989"/>
    </source>
</evidence>
<evidence type="ECO:0000313" key="10">
    <source>
        <dbReference type="Proteomes" id="UP001339962"/>
    </source>
</evidence>
<feature type="transmembrane region" description="Helical" evidence="7">
    <location>
        <begin position="405"/>
        <end position="427"/>
    </location>
</feature>
<keyword evidence="3" id="KW-1003">Cell membrane</keyword>
<feature type="transmembrane region" description="Helical" evidence="7">
    <location>
        <begin position="688"/>
        <end position="716"/>
    </location>
</feature>
<dbReference type="SUPFAM" id="SSF82866">
    <property type="entry name" value="Multidrug efflux transporter AcrB transmembrane domain"/>
    <property type="match status" value="2"/>
</dbReference>
<feature type="domain" description="SSD" evidence="8">
    <location>
        <begin position="258"/>
        <end position="353"/>
    </location>
</feature>
<comment type="similarity">
    <text evidence="2">Belongs to the resistance-nodulation-cell division (RND) (TC 2.A.6) family. MmpL subfamily.</text>
</comment>
<feature type="transmembrane region" description="Helical" evidence="7">
    <location>
        <begin position="299"/>
        <end position="320"/>
    </location>
</feature>
<dbReference type="EMBL" id="JARTLI010000005">
    <property type="protein sequence ID" value="MED5051283.1"/>
    <property type="molecule type" value="Genomic_DNA"/>
</dbReference>
<dbReference type="InterPro" id="IPR004869">
    <property type="entry name" value="MMPL_dom"/>
</dbReference>
<reference evidence="9 10" key="1">
    <citation type="submission" date="2023-03" db="EMBL/GenBank/DDBJ databases">
        <title>Bacillus Genome Sequencing.</title>
        <authorList>
            <person name="Dunlap C."/>
        </authorList>
    </citation>
    <scope>NUCLEOTIDE SEQUENCE [LARGE SCALE GENOMIC DNA]</scope>
    <source>
        <strain evidence="9 10">NRS-38</strain>
    </source>
</reference>
<proteinExistence type="inferred from homology"/>
<feature type="transmembrane region" description="Helical" evidence="7">
    <location>
        <begin position="558"/>
        <end position="575"/>
    </location>
</feature>
<evidence type="ECO:0000256" key="3">
    <source>
        <dbReference type="ARBA" id="ARBA00022475"/>
    </source>
</evidence>
<name>A0ABD5ITT5_9BACL</name>
<evidence type="ECO:0000313" key="9">
    <source>
        <dbReference type="EMBL" id="MED5051283.1"/>
    </source>
</evidence>
<evidence type="ECO:0000256" key="2">
    <source>
        <dbReference type="ARBA" id="ARBA00010157"/>
    </source>
</evidence>
<feature type="transmembrane region" description="Helical" evidence="7">
    <location>
        <begin position="198"/>
        <end position="216"/>
    </location>
</feature>
<keyword evidence="5 7" id="KW-1133">Transmembrane helix</keyword>
<gene>
    <name evidence="9" type="ORF">P9850_05320</name>
</gene>
<evidence type="ECO:0000256" key="7">
    <source>
        <dbReference type="SAM" id="Phobius"/>
    </source>
</evidence>
<sequence length="737" mass="80551">MFHSIGALVSGPKTRWATLIVWVAMAIILSVSLPAAGDQKQNNAGNLHKDSSSLQAARVMEKYFPGESGLPALVVWHRPDGLNEQDFHLMAEISQQLKEKPLKGQKSLLSLHQFPPPALKQMISEDGSTLVQPIIFDESMEPEQLKKSLHALQDRIKKASGTDPFTTTMDAPDKLSLRISGPAGIAVDATDLFLNADFVLLIATILLVLVVLLLIYRSPLLAIIPLIGVGFAYAVTSPLLGWMAKKGWIVVDSQSLAIMTVLLFGAGTDYCLFFITRFRQELMRDSNRFHALRRTFREASGAIAMSGFTVMLALLALLVAKYGAYERFAVPFSLSILIMMLASLTLVPALLAIIGRVAFFPFVPRTPEEEQQRAVEKGKDYKPKKARRTLSATVGQLVVTKPRRVVIACTITLGILAAFASQITFTYDLLSSFPKDMPSREGFERIAESYSPGELAPVSVIVKNGPDLSKTLAEHPAVNEVAERQISTIDPAYSLYRLVLNANPYSQEAMKVIPELRNIAAEALETSGAVQNDTSIWLAGQTAEQHDVKSWTDRDSHVIIPLVIGLIAVLLFAYLRSLITTINLILTVLLSYVAALGMGWIILHYGFGVAAIQGAIPLYAFVFLIALGEDYNIFMVSSIWKKAKTMPLKEAIKEGVTQTSGVITSAGLILAATFAVLITMPIQVLVQFGLITALGVLLDTFVVRALLVPSLTALMGKMAFWPSRSKQQESSLKTRAK</sequence>
<evidence type="ECO:0000256" key="4">
    <source>
        <dbReference type="ARBA" id="ARBA00022692"/>
    </source>
</evidence>
<comment type="caution">
    <text evidence="9">The sequence shown here is derived from an EMBL/GenBank/DDBJ whole genome shotgun (WGS) entry which is preliminary data.</text>
</comment>
<organism evidence="9 10">
    <name type="scientific">Anoxybacteroides rupiense</name>
    <dbReference type="NCBI Taxonomy" id="311460"/>
    <lineage>
        <taxon>Bacteria</taxon>
        <taxon>Bacillati</taxon>
        <taxon>Bacillota</taxon>
        <taxon>Bacilli</taxon>
        <taxon>Bacillales</taxon>
        <taxon>Anoxybacillaceae</taxon>
        <taxon>Anoxybacteroides</taxon>
    </lineage>
</organism>
<dbReference type="Pfam" id="PF03176">
    <property type="entry name" value="MMPL"/>
    <property type="match status" value="2"/>
</dbReference>
<dbReference type="RefSeq" id="WP_328217471.1">
    <property type="nucleotide sequence ID" value="NZ_JARTLI010000005.1"/>
</dbReference>
<keyword evidence="4 7" id="KW-0812">Transmembrane</keyword>
<comment type="subcellular location">
    <subcellularLocation>
        <location evidence="1">Cell membrane</location>
        <topology evidence="1">Multi-pass membrane protein</topology>
    </subcellularLocation>
</comment>
<feature type="transmembrane region" description="Helical" evidence="7">
    <location>
        <begin position="618"/>
        <end position="640"/>
    </location>
</feature>
<feature type="domain" description="SSD" evidence="8">
    <location>
        <begin position="585"/>
        <end position="713"/>
    </location>
</feature>
<dbReference type="InterPro" id="IPR050545">
    <property type="entry name" value="Mycobact_MmpL"/>
</dbReference>
<feature type="transmembrane region" description="Helical" evidence="7">
    <location>
        <begin position="223"/>
        <end position="244"/>
    </location>
</feature>
<dbReference type="PROSITE" id="PS50156">
    <property type="entry name" value="SSD"/>
    <property type="match status" value="2"/>
</dbReference>
<accession>A0ABD5ITT5</accession>
<feature type="transmembrane region" description="Helical" evidence="7">
    <location>
        <begin position="332"/>
        <end position="355"/>
    </location>
</feature>
<dbReference type="Proteomes" id="UP001339962">
    <property type="component" value="Unassembled WGS sequence"/>
</dbReference>
<feature type="transmembrane region" description="Helical" evidence="7">
    <location>
        <begin position="582"/>
        <end position="606"/>
    </location>
</feature>
<keyword evidence="6 7" id="KW-0472">Membrane</keyword>
<evidence type="ECO:0000256" key="6">
    <source>
        <dbReference type="ARBA" id="ARBA00023136"/>
    </source>
</evidence>
<evidence type="ECO:0000259" key="8">
    <source>
        <dbReference type="PROSITE" id="PS50156"/>
    </source>
</evidence>
<dbReference type="Gene3D" id="1.20.1640.10">
    <property type="entry name" value="Multidrug efflux transporter AcrB transmembrane domain"/>
    <property type="match status" value="2"/>
</dbReference>
<dbReference type="PANTHER" id="PTHR33406:SF6">
    <property type="entry name" value="MEMBRANE PROTEIN YDGH-RELATED"/>
    <property type="match status" value="1"/>
</dbReference>
<dbReference type="InterPro" id="IPR000731">
    <property type="entry name" value="SSD"/>
</dbReference>
<evidence type="ECO:0000256" key="1">
    <source>
        <dbReference type="ARBA" id="ARBA00004651"/>
    </source>
</evidence>